<evidence type="ECO:0000313" key="2">
    <source>
        <dbReference type="EMBL" id="TFV46285.1"/>
    </source>
</evidence>
<feature type="chain" id="PRO_5021441321" evidence="1">
    <location>
        <begin position="25"/>
        <end position="111"/>
    </location>
</feature>
<evidence type="ECO:0000313" key="3">
    <source>
        <dbReference type="Proteomes" id="UP000297966"/>
    </source>
</evidence>
<proteinExistence type="predicted"/>
<sequence length="111" mass="11612">MKKSLLAVAALAAVALTAGTPAHAQRGVAAGVAAGIIGGAIVGGALASPYYYGPGPGYAYGPGYDPGYYPPRYYAPGPGYVADDYYGGCAWQRQRFWDGYAWRVRRVRVCG</sequence>
<dbReference type="RefSeq" id="WP_135175595.1">
    <property type="nucleotide sequence ID" value="NZ_JBIYER010000001.1"/>
</dbReference>
<dbReference type="Proteomes" id="UP000297966">
    <property type="component" value="Unassembled WGS sequence"/>
</dbReference>
<name>A0A4Y9LSN8_9BRAD</name>
<accession>A0A4Y9LSN8</accession>
<evidence type="ECO:0000256" key="1">
    <source>
        <dbReference type="SAM" id="SignalP"/>
    </source>
</evidence>
<protein>
    <submittedName>
        <fullName evidence="2">Uncharacterized protein</fullName>
    </submittedName>
</protein>
<dbReference type="OrthoDB" id="8256528at2"/>
<gene>
    <name evidence="2" type="ORF">E4K65_19780</name>
</gene>
<feature type="signal peptide" evidence="1">
    <location>
        <begin position="1"/>
        <end position="24"/>
    </location>
</feature>
<keyword evidence="3" id="KW-1185">Reference proteome</keyword>
<reference evidence="2 3" key="1">
    <citation type="submission" date="2019-03" db="EMBL/GenBank/DDBJ databases">
        <title>Bradyrhizobium diversity isolated from nodules of Chamaecrista fasciculata.</title>
        <authorList>
            <person name="Klepa M.S."/>
            <person name="Urquiaga M.O."/>
            <person name="Hungria M."/>
            <person name="Delamuta J.R."/>
        </authorList>
    </citation>
    <scope>NUCLEOTIDE SEQUENCE [LARGE SCALE GENOMIC DNA]</scope>
    <source>
        <strain evidence="2 3">CNPSo 3448</strain>
    </source>
</reference>
<dbReference type="AlphaFoldDB" id="A0A4Y9LSN8"/>
<comment type="caution">
    <text evidence="2">The sequence shown here is derived from an EMBL/GenBank/DDBJ whole genome shotgun (WGS) entry which is preliminary data.</text>
</comment>
<organism evidence="2 3">
    <name type="scientific">Bradyrhizobium niftali</name>
    <dbReference type="NCBI Taxonomy" id="2560055"/>
    <lineage>
        <taxon>Bacteria</taxon>
        <taxon>Pseudomonadati</taxon>
        <taxon>Pseudomonadota</taxon>
        <taxon>Alphaproteobacteria</taxon>
        <taxon>Hyphomicrobiales</taxon>
        <taxon>Nitrobacteraceae</taxon>
        <taxon>Bradyrhizobium</taxon>
    </lineage>
</organism>
<dbReference type="EMBL" id="SPQT01000011">
    <property type="protein sequence ID" value="TFV46285.1"/>
    <property type="molecule type" value="Genomic_DNA"/>
</dbReference>
<keyword evidence="1" id="KW-0732">Signal</keyword>